<dbReference type="RefSeq" id="WP_369226792.1">
    <property type="nucleotide sequence ID" value="NZ_CP163441.1"/>
</dbReference>
<dbReference type="PRINTS" id="PR00377">
    <property type="entry name" value="IMPHPHTASES"/>
</dbReference>
<comment type="cofactor">
    <cofactor evidence="1">
        <name>Mg(2+)</name>
        <dbReference type="ChEBI" id="CHEBI:18420"/>
    </cofactor>
</comment>
<evidence type="ECO:0000256" key="1">
    <source>
        <dbReference type="PIRSR" id="PIRSR600760-2"/>
    </source>
</evidence>
<feature type="binding site" evidence="1">
    <location>
        <position position="82"/>
    </location>
    <ligand>
        <name>Mg(2+)</name>
        <dbReference type="ChEBI" id="CHEBI:18420"/>
        <label>1</label>
        <note>catalytic</note>
    </ligand>
</feature>
<dbReference type="GO" id="GO:0006020">
    <property type="term" value="P:inositol metabolic process"/>
    <property type="evidence" value="ECO:0007669"/>
    <property type="project" value="TreeGrafter"/>
</dbReference>
<dbReference type="Gene3D" id="3.40.190.80">
    <property type="match status" value="1"/>
</dbReference>
<feature type="binding site" evidence="1">
    <location>
        <position position="66"/>
    </location>
    <ligand>
        <name>Mg(2+)</name>
        <dbReference type="ChEBI" id="CHEBI:18420"/>
        <label>1</label>
        <note>catalytic</note>
    </ligand>
</feature>
<dbReference type="EMBL" id="CP163441">
    <property type="protein sequence ID" value="XDQ47943.1"/>
    <property type="molecule type" value="Genomic_DNA"/>
</dbReference>
<accession>A0AB39R026</accession>
<sequence length="259" mass="27356">MSDIDLLAPMTEAAHEAGDFLRAAPVPAPATTWAEFTHNFEALDKPAADRLRARLSGLRPGAAWGEELGDTLPAHGEVWVVDAVDGAVQLLQDLPYWSVSVTLVRDLRPVATVLHSPVRGETYTAARGHGARLNGRLIEPSRKTELELALLATSQPPTVADQPDAVHAAGRSLSALLPHAGAVRNLGPTSWQVADAAGGRIDAFWEYGLDDVNLLGGSLVATEAGLRVTDIEGNPWQAGAASFITAPAALHDQLLKLLS</sequence>
<dbReference type="CDD" id="cd01637">
    <property type="entry name" value="IMPase_like"/>
    <property type="match status" value="1"/>
</dbReference>
<name>A0AB39R026_9ACTN</name>
<gene>
    <name evidence="2" type="ORF">AB5J52_39910</name>
</gene>
<keyword evidence="1" id="KW-0479">Metal-binding</keyword>
<organism evidence="2">
    <name type="scientific">Streptomyces sp. R39</name>
    <dbReference type="NCBI Taxonomy" id="3238631"/>
    <lineage>
        <taxon>Bacteria</taxon>
        <taxon>Bacillati</taxon>
        <taxon>Actinomycetota</taxon>
        <taxon>Actinomycetes</taxon>
        <taxon>Kitasatosporales</taxon>
        <taxon>Streptomycetaceae</taxon>
        <taxon>Streptomyces</taxon>
    </lineage>
</organism>
<proteinExistence type="predicted"/>
<dbReference type="SUPFAM" id="SSF56655">
    <property type="entry name" value="Carbohydrate phosphatase"/>
    <property type="match status" value="1"/>
</dbReference>
<dbReference type="GO" id="GO:0008934">
    <property type="term" value="F:inositol monophosphate 1-phosphatase activity"/>
    <property type="evidence" value="ECO:0007669"/>
    <property type="project" value="TreeGrafter"/>
</dbReference>
<dbReference type="GO" id="GO:0046872">
    <property type="term" value="F:metal ion binding"/>
    <property type="evidence" value="ECO:0007669"/>
    <property type="project" value="UniProtKB-KW"/>
</dbReference>
<evidence type="ECO:0000313" key="2">
    <source>
        <dbReference type="EMBL" id="XDQ47943.1"/>
    </source>
</evidence>
<reference evidence="2" key="1">
    <citation type="submission" date="2024-07" db="EMBL/GenBank/DDBJ databases">
        <authorList>
            <person name="Yu S.T."/>
        </authorList>
    </citation>
    <scope>NUCLEOTIDE SEQUENCE</scope>
    <source>
        <strain evidence="2">R39</strain>
    </source>
</reference>
<dbReference type="Gene3D" id="3.30.540.10">
    <property type="entry name" value="Fructose-1,6-Bisphosphatase, subunit A, domain 1"/>
    <property type="match status" value="1"/>
</dbReference>
<feature type="binding site" evidence="1">
    <location>
        <position position="85"/>
    </location>
    <ligand>
        <name>Mg(2+)</name>
        <dbReference type="ChEBI" id="CHEBI:18420"/>
        <label>1</label>
        <note>catalytic</note>
    </ligand>
</feature>
<dbReference type="InterPro" id="IPR000760">
    <property type="entry name" value="Inositol_monophosphatase-like"/>
</dbReference>
<keyword evidence="1" id="KW-0460">Magnesium</keyword>
<dbReference type="AlphaFoldDB" id="A0AB39R026"/>
<dbReference type="PANTHER" id="PTHR20854">
    <property type="entry name" value="INOSITOL MONOPHOSPHATASE"/>
    <property type="match status" value="1"/>
</dbReference>
<protein>
    <submittedName>
        <fullName evidence="2">Inositol monophosphatase</fullName>
    </submittedName>
</protein>
<dbReference type="Pfam" id="PF00459">
    <property type="entry name" value="Inositol_P"/>
    <property type="match status" value="1"/>
</dbReference>
<dbReference type="GO" id="GO:0007165">
    <property type="term" value="P:signal transduction"/>
    <property type="evidence" value="ECO:0007669"/>
    <property type="project" value="TreeGrafter"/>
</dbReference>
<dbReference type="PANTHER" id="PTHR20854:SF4">
    <property type="entry name" value="INOSITOL-1-MONOPHOSPHATASE-RELATED"/>
    <property type="match status" value="1"/>
</dbReference>